<evidence type="ECO:0000313" key="3">
    <source>
        <dbReference type="EMBL" id="KAG2185792.1"/>
    </source>
</evidence>
<proteinExistence type="predicted"/>
<gene>
    <name evidence="3" type="ORF">INT43_002229</name>
</gene>
<feature type="compositionally biased region" description="Pro residues" evidence="1">
    <location>
        <begin position="336"/>
        <end position="345"/>
    </location>
</feature>
<evidence type="ECO:0000313" key="4">
    <source>
        <dbReference type="Proteomes" id="UP000654370"/>
    </source>
</evidence>
<dbReference type="OrthoDB" id="20821at2759"/>
<evidence type="ECO:0000259" key="2">
    <source>
        <dbReference type="Pfam" id="PF06911"/>
    </source>
</evidence>
<dbReference type="InterPro" id="IPR045036">
    <property type="entry name" value="Spartin-like"/>
</dbReference>
<dbReference type="InterPro" id="IPR009686">
    <property type="entry name" value="Senescence/spartin_C"/>
</dbReference>
<keyword evidence="4" id="KW-1185">Reference proteome</keyword>
<feature type="compositionally biased region" description="Basic and acidic residues" evidence="1">
    <location>
        <begin position="353"/>
        <end position="362"/>
    </location>
</feature>
<dbReference type="PANTHER" id="PTHR21068">
    <property type="entry name" value="SPARTIN"/>
    <property type="match status" value="1"/>
</dbReference>
<accession>A0A8H7Q4H9</accession>
<feature type="region of interest" description="Disordered" evidence="1">
    <location>
        <begin position="274"/>
        <end position="362"/>
    </location>
</feature>
<protein>
    <recommendedName>
        <fullName evidence="2">Senescence domain-containing protein</fullName>
    </recommendedName>
</protein>
<reference evidence="3" key="1">
    <citation type="submission" date="2020-12" db="EMBL/GenBank/DDBJ databases">
        <title>Metabolic potential, ecology and presence of endohyphal bacteria is reflected in genomic diversity of Mucoromycotina.</title>
        <authorList>
            <person name="Muszewska A."/>
            <person name="Okrasinska A."/>
            <person name="Steczkiewicz K."/>
            <person name="Drgas O."/>
            <person name="Orlowska M."/>
            <person name="Perlinska-Lenart U."/>
            <person name="Aleksandrzak-Piekarczyk T."/>
            <person name="Szatraj K."/>
            <person name="Zielenkiewicz U."/>
            <person name="Pilsyk S."/>
            <person name="Malc E."/>
            <person name="Mieczkowski P."/>
            <person name="Kruszewska J.S."/>
            <person name="Biernat P."/>
            <person name="Pawlowska J."/>
        </authorList>
    </citation>
    <scope>NUCLEOTIDE SEQUENCE</scope>
    <source>
        <strain evidence="3">WA0000067209</strain>
    </source>
</reference>
<evidence type="ECO:0000256" key="1">
    <source>
        <dbReference type="SAM" id="MobiDB-lite"/>
    </source>
</evidence>
<name>A0A8H7Q4H9_MORIS</name>
<feature type="domain" description="Senescence" evidence="2">
    <location>
        <begin position="87"/>
        <end position="272"/>
    </location>
</feature>
<dbReference type="Proteomes" id="UP000654370">
    <property type="component" value="Unassembled WGS sequence"/>
</dbReference>
<dbReference type="PANTHER" id="PTHR21068:SF43">
    <property type="entry name" value="SPARTIN"/>
    <property type="match status" value="1"/>
</dbReference>
<comment type="caution">
    <text evidence="3">The sequence shown here is derived from an EMBL/GenBank/DDBJ whole genome shotgun (WGS) entry which is preliminary data.</text>
</comment>
<sequence>MSMKNTLAVVDPADGHVTSIVAENVTMDIPDVPPNEKKDKSDAEVAEEWDKEAGHVAPVVIDGSEEELMRNPKAIRKVVLIDKAENALINGSGRIADNMVRGGYALASRISRGSRGLENQIKPSDNPVTISDDTRIAIEKVGDTTASISKGAAKALDRAISATMKGVTTLYEHTKEPEDEKSVPKNEPPSDAKRLGQSALKAIATVLHGTGIAAGAVGDSARVAMVDLIRRKYGPDAGYVAARTLHVTGNLVGMLVYFDARGISRQVIVRGTKSIHPYNQQKKEDYSDTDSSGDEDDKPKLRSSMTFPVGAPPPYPPRPGRSRSVDDNKIPAFPSSIPPPYPPRPTTSSKPTVKADENFGNEKEALAKAYDTQDIENDAPNASDVRQLEVPCAPPAYDLDSKETSKSMQDVPASTEASAPDIKTKQDLETPDQNVNEL</sequence>
<organism evidence="3 4">
    <name type="scientific">Mortierella isabellina</name>
    <name type="common">Filamentous fungus</name>
    <name type="synonym">Umbelopsis isabellina</name>
    <dbReference type="NCBI Taxonomy" id="91625"/>
    <lineage>
        <taxon>Eukaryota</taxon>
        <taxon>Fungi</taxon>
        <taxon>Fungi incertae sedis</taxon>
        <taxon>Mucoromycota</taxon>
        <taxon>Mucoromycotina</taxon>
        <taxon>Umbelopsidomycetes</taxon>
        <taxon>Umbelopsidales</taxon>
        <taxon>Umbelopsidaceae</taxon>
        <taxon>Umbelopsis</taxon>
    </lineage>
</organism>
<feature type="region of interest" description="Disordered" evidence="1">
    <location>
        <begin position="173"/>
        <end position="194"/>
    </location>
</feature>
<feature type="region of interest" description="Disordered" evidence="1">
    <location>
        <begin position="369"/>
        <end position="388"/>
    </location>
</feature>
<dbReference type="GO" id="GO:0005886">
    <property type="term" value="C:plasma membrane"/>
    <property type="evidence" value="ECO:0007669"/>
    <property type="project" value="TreeGrafter"/>
</dbReference>
<dbReference type="Pfam" id="PF06911">
    <property type="entry name" value="Senescence"/>
    <property type="match status" value="1"/>
</dbReference>
<dbReference type="AlphaFoldDB" id="A0A8H7Q4H9"/>
<feature type="region of interest" description="Disordered" evidence="1">
    <location>
        <begin position="393"/>
        <end position="438"/>
    </location>
</feature>
<feature type="compositionally biased region" description="Pro residues" evidence="1">
    <location>
        <begin position="310"/>
        <end position="319"/>
    </location>
</feature>
<dbReference type="GO" id="GO:0051301">
    <property type="term" value="P:cell division"/>
    <property type="evidence" value="ECO:0007669"/>
    <property type="project" value="TreeGrafter"/>
</dbReference>
<dbReference type="EMBL" id="JAEPQZ010000001">
    <property type="protein sequence ID" value="KAG2185792.1"/>
    <property type="molecule type" value="Genomic_DNA"/>
</dbReference>
<feature type="compositionally biased region" description="Acidic residues" evidence="1">
    <location>
        <begin position="287"/>
        <end position="296"/>
    </location>
</feature>